<dbReference type="EMBL" id="VSSQ01000606">
    <property type="protein sequence ID" value="MPL98393.1"/>
    <property type="molecule type" value="Genomic_DNA"/>
</dbReference>
<organism evidence="3">
    <name type="scientific">bioreactor metagenome</name>
    <dbReference type="NCBI Taxonomy" id="1076179"/>
    <lineage>
        <taxon>unclassified sequences</taxon>
        <taxon>metagenomes</taxon>
        <taxon>ecological metagenomes</taxon>
    </lineage>
</organism>
<feature type="domain" description="DUF218" evidence="2">
    <location>
        <begin position="98"/>
        <end position="233"/>
    </location>
</feature>
<feature type="transmembrane region" description="Helical" evidence="1">
    <location>
        <begin position="7"/>
        <end position="24"/>
    </location>
</feature>
<sequence length="259" mass="29638">MSKKLDLIIGTIIIIYYISINLLFGKITFSEVFFALGVILIIYHYMKNKLRKYFNKKFKSKKIINIGKYCIIAIILFFMIIECAIVIFPKKDNSYSNYVIVLGAGVKGKRPSLTLKQRLDTTIKYINNQDKKPKIIVSGGQGPGEDISEAQAMKKYLVDNGIKEELIIMEKKSTNTNENLLFSKDILENETSKSVSDLDIKIITSDFHAFRSNMIAKKLNYNTVSFYTNNTLPLLVPVMYSRELLAVIKSYLIDIKNNL</sequence>
<feature type="transmembrane region" description="Helical" evidence="1">
    <location>
        <begin position="30"/>
        <end position="46"/>
    </location>
</feature>
<keyword evidence="1" id="KW-1133">Transmembrane helix</keyword>
<evidence type="ECO:0000256" key="1">
    <source>
        <dbReference type="SAM" id="Phobius"/>
    </source>
</evidence>
<dbReference type="GO" id="GO:0005886">
    <property type="term" value="C:plasma membrane"/>
    <property type="evidence" value="ECO:0007669"/>
    <property type="project" value="TreeGrafter"/>
</dbReference>
<keyword evidence="1" id="KW-0812">Transmembrane</keyword>
<dbReference type="PANTHER" id="PTHR30336">
    <property type="entry name" value="INNER MEMBRANE PROTEIN, PROBABLE PERMEASE"/>
    <property type="match status" value="1"/>
</dbReference>
<dbReference type="InterPro" id="IPR051599">
    <property type="entry name" value="Cell_Envelope_Assoc"/>
</dbReference>
<gene>
    <name evidence="3" type="ORF">SDC9_44598</name>
</gene>
<dbReference type="InterPro" id="IPR003848">
    <property type="entry name" value="DUF218"/>
</dbReference>
<dbReference type="Gene3D" id="3.40.50.620">
    <property type="entry name" value="HUPs"/>
    <property type="match status" value="1"/>
</dbReference>
<comment type="caution">
    <text evidence="3">The sequence shown here is derived from an EMBL/GenBank/DDBJ whole genome shotgun (WGS) entry which is preliminary data.</text>
</comment>
<proteinExistence type="predicted"/>
<protein>
    <recommendedName>
        <fullName evidence="2">DUF218 domain-containing protein</fullName>
    </recommendedName>
</protein>
<evidence type="ECO:0000313" key="3">
    <source>
        <dbReference type="EMBL" id="MPL98393.1"/>
    </source>
</evidence>
<keyword evidence="1" id="KW-0472">Membrane</keyword>
<accession>A0A644W7I4</accession>
<evidence type="ECO:0000259" key="2">
    <source>
        <dbReference type="Pfam" id="PF02698"/>
    </source>
</evidence>
<dbReference type="GO" id="GO:0000270">
    <property type="term" value="P:peptidoglycan metabolic process"/>
    <property type="evidence" value="ECO:0007669"/>
    <property type="project" value="TreeGrafter"/>
</dbReference>
<dbReference type="PANTHER" id="PTHR30336:SF4">
    <property type="entry name" value="ENVELOPE BIOGENESIS FACTOR ELYC"/>
    <property type="match status" value="1"/>
</dbReference>
<dbReference type="GO" id="GO:0043164">
    <property type="term" value="P:Gram-negative-bacterium-type cell wall biogenesis"/>
    <property type="evidence" value="ECO:0007669"/>
    <property type="project" value="TreeGrafter"/>
</dbReference>
<dbReference type="AlphaFoldDB" id="A0A644W7I4"/>
<reference evidence="3" key="1">
    <citation type="submission" date="2019-08" db="EMBL/GenBank/DDBJ databases">
        <authorList>
            <person name="Kucharzyk K."/>
            <person name="Murdoch R.W."/>
            <person name="Higgins S."/>
            <person name="Loffler F."/>
        </authorList>
    </citation>
    <scope>NUCLEOTIDE SEQUENCE</scope>
</reference>
<feature type="transmembrane region" description="Helical" evidence="1">
    <location>
        <begin position="66"/>
        <end position="88"/>
    </location>
</feature>
<dbReference type="InterPro" id="IPR014729">
    <property type="entry name" value="Rossmann-like_a/b/a_fold"/>
</dbReference>
<dbReference type="Pfam" id="PF02698">
    <property type="entry name" value="DUF218"/>
    <property type="match status" value="1"/>
</dbReference>
<dbReference type="CDD" id="cd06259">
    <property type="entry name" value="YdcF-like"/>
    <property type="match status" value="1"/>
</dbReference>
<name>A0A644W7I4_9ZZZZ</name>